<protein>
    <submittedName>
        <fullName evidence="11">Homogentisate 1,2-dioxygenase</fullName>
    </submittedName>
</protein>
<organism evidence="11">
    <name type="scientific">Sphingobium sp. MEA3-1</name>
    <dbReference type="NCBI Taxonomy" id="1082478"/>
    <lineage>
        <taxon>Bacteria</taxon>
        <taxon>Pseudomonadati</taxon>
        <taxon>Pseudomonadota</taxon>
        <taxon>Alphaproteobacteria</taxon>
        <taxon>Sphingomonadales</taxon>
        <taxon>Sphingomonadaceae</taxon>
        <taxon>Sphingobium</taxon>
    </lineage>
</organism>
<dbReference type="PANTHER" id="PTHR11056">
    <property type="entry name" value="HOMOGENTISATE 1,2-DIOXYGENASE"/>
    <property type="match status" value="1"/>
</dbReference>
<keyword evidence="11" id="KW-0614">Plasmid</keyword>
<dbReference type="InterPro" id="IPR014710">
    <property type="entry name" value="RmlC-like_jellyroll"/>
</dbReference>
<feature type="active site" description="Proton acceptor" evidence="7">
    <location>
        <position position="303"/>
    </location>
</feature>
<dbReference type="InterPro" id="IPR046451">
    <property type="entry name" value="HgmA_C"/>
</dbReference>
<dbReference type="AlphaFoldDB" id="A0A0K0VKU7"/>
<keyword evidence="6 8" id="KW-0408">Iron</keyword>
<proteinExistence type="inferred from homology"/>
<accession>A0A0K0VKU7</accession>
<dbReference type="GO" id="GO:0006570">
    <property type="term" value="P:tyrosine metabolic process"/>
    <property type="evidence" value="ECO:0007669"/>
    <property type="project" value="InterPro"/>
</dbReference>
<comment type="similarity">
    <text evidence="2">Belongs to the homogentisate dioxygenase family.</text>
</comment>
<keyword evidence="4 11" id="KW-0223">Dioxygenase</keyword>
<dbReference type="PANTHER" id="PTHR11056:SF0">
    <property type="entry name" value="HOMOGENTISATE 1,2-DIOXYGENASE"/>
    <property type="match status" value="1"/>
</dbReference>
<evidence type="ECO:0000259" key="9">
    <source>
        <dbReference type="Pfam" id="PF04209"/>
    </source>
</evidence>
<dbReference type="InterPro" id="IPR005708">
    <property type="entry name" value="Homogentis_dOase"/>
</dbReference>
<dbReference type="Gene3D" id="2.60.120.10">
    <property type="entry name" value="Jelly Rolls"/>
    <property type="match status" value="1"/>
</dbReference>
<dbReference type="EMBL" id="KP752077">
    <property type="protein sequence ID" value="AKS10302.1"/>
    <property type="molecule type" value="Genomic_DNA"/>
</dbReference>
<evidence type="ECO:0000256" key="8">
    <source>
        <dbReference type="PIRSR" id="PIRSR605708-2"/>
    </source>
</evidence>
<evidence type="ECO:0000256" key="5">
    <source>
        <dbReference type="ARBA" id="ARBA00023002"/>
    </source>
</evidence>
<dbReference type="GO" id="GO:0046872">
    <property type="term" value="F:metal ion binding"/>
    <property type="evidence" value="ECO:0007669"/>
    <property type="project" value="UniProtKB-KW"/>
</dbReference>
<evidence type="ECO:0000259" key="10">
    <source>
        <dbReference type="Pfam" id="PF20510"/>
    </source>
</evidence>
<dbReference type="Pfam" id="PF20510">
    <property type="entry name" value="HgmA_N"/>
    <property type="match status" value="1"/>
</dbReference>
<evidence type="ECO:0000256" key="7">
    <source>
        <dbReference type="PIRSR" id="PIRSR605708-1"/>
    </source>
</evidence>
<feature type="domain" description="Homogentisate 1,2-dioxygenase C-terminal" evidence="9">
    <location>
        <begin position="292"/>
        <end position="436"/>
    </location>
</feature>
<dbReference type="CDD" id="cd07000">
    <property type="entry name" value="cupin_HGO_N"/>
    <property type="match status" value="1"/>
</dbReference>
<dbReference type="InterPro" id="IPR011051">
    <property type="entry name" value="RmlC_Cupin_sf"/>
</dbReference>
<dbReference type="GO" id="GO:0006559">
    <property type="term" value="P:L-phenylalanine catabolic process"/>
    <property type="evidence" value="ECO:0007669"/>
    <property type="project" value="InterPro"/>
</dbReference>
<evidence type="ECO:0000256" key="4">
    <source>
        <dbReference type="ARBA" id="ARBA00022964"/>
    </source>
</evidence>
<reference evidence="11" key="1">
    <citation type="submission" date="2015-02" db="EMBL/GenBank/DDBJ databases">
        <title>Metabolic pathway involved in 2-methyl-6-ethylaniline degradation by Sphingobium sp. strain MEA3-1 and cloning of a novel flavin-dependent monooxygenase system MeaAB.</title>
        <authorList>
            <person name="Dong W."/>
        </authorList>
    </citation>
    <scope>NUCLEOTIDE SEQUENCE</scope>
    <source>
        <strain evidence="11">MEA3-1</strain>
        <plasmid evidence="11">pMEA02</plasmid>
    </source>
</reference>
<feature type="binding site" evidence="8">
    <location>
        <position position="352"/>
    </location>
    <ligand>
        <name>Fe cation</name>
        <dbReference type="ChEBI" id="CHEBI:24875"/>
    </ligand>
</feature>
<feature type="binding site" evidence="8">
    <location>
        <position position="377"/>
    </location>
    <ligand>
        <name>homogentisate</name>
        <dbReference type="ChEBI" id="CHEBI:16169"/>
    </ligand>
</feature>
<evidence type="ECO:0000256" key="3">
    <source>
        <dbReference type="ARBA" id="ARBA00022723"/>
    </source>
</evidence>
<evidence type="ECO:0000313" key="11">
    <source>
        <dbReference type="EMBL" id="AKS10302.1"/>
    </source>
</evidence>
<dbReference type="InterPro" id="IPR046452">
    <property type="entry name" value="HgmA_N"/>
</dbReference>
<feature type="binding site" evidence="8">
    <location>
        <position position="377"/>
    </location>
    <ligand>
        <name>Fe cation</name>
        <dbReference type="ChEBI" id="CHEBI:24875"/>
    </ligand>
</feature>
<evidence type="ECO:0000256" key="2">
    <source>
        <dbReference type="ARBA" id="ARBA00007757"/>
    </source>
</evidence>
<keyword evidence="5" id="KW-0560">Oxidoreductase</keyword>
<dbReference type="Pfam" id="PF04209">
    <property type="entry name" value="HgmA_C"/>
    <property type="match status" value="1"/>
</dbReference>
<evidence type="ECO:0000256" key="1">
    <source>
        <dbReference type="ARBA" id="ARBA00001962"/>
    </source>
</evidence>
<geneLocation type="plasmid" evidence="11">
    <name>pMEA02</name>
</geneLocation>
<name>A0A0K0VKU7_9SPHN</name>
<keyword evidence="3 8" id="KW-0479">Metal-binding</keyword>
<sequence>MATVMENPSKRRIEGGASAAKLKYMTGLGNEFETEALPDALPVGQNSPQKPPYGLVSEMITGTTFSAARHLNKRSYLFRIHPSVVMGRYKPYSQPLFATPDFGEPNPNHYSWGPFNSQKADCDFVDGIATIAGTGSPRSQSGMAMHVFSATSSMTDRVFSNADGEMLIVPRVGSLRIHTEFGIIETEFGDVVVIPRGLKIRVELLTAHASGLVAENYGLALRLPELGLIGSNGLANVADFQIPVAAYEEQEVRTEHVHKFAGKLWLAELPHSPLDAVAWRGSLYPYKYNLFRFVGMGAVNVDHPDPSIFCFLSSPSDPVIGPNLDVMAITPRWNIGDHSFRPPGYHLNNVCEFIFALQGYAGLPDGSITMTNNWTPHGPETETLAFGREMPLDPIRLDEQLFLLFETRFPLQVTPFAENAAELMGESYTSRWDGFTPYFKK</sequence>
<dbReference type="GO" id="GO:0004411">
    <property type="term" value="F:homogentisate 1,2-dioxygenase activity"/>
    <property type="evidence" value="ECO:0007669"/>
    <property type="project" value="InterPro"/>
</dbReference>
<feature type="binding site" evidence="8">
    <location>
        <position position="346"/>
    </location>
    <ligand>
        <name>homogentisate</name>
        <dbReference type="ChEBI" id="CHEBI:16169"/>
    </ligand>
</feature>
<feature type="domain" description="Homogentisate 1,2-dioxygenase N-terminal" evidence="10">
    <location>
        <begin position="23"/>
        <end position="290"/>
    </location>
</feature>
<comment type="cofactor">
    <cofactor evidence="1 8">
        <name>Fe cation</name>
        <dbReference type="ChEBI" id="CHEBI:24875"/>
    </cofactor>
</comment>
<dbReference type="GO" id="GO:0005737">
    <property type="term" value="C:cytoplasm"/>
    <property type="evidence" value="ECO:0007669"/>
    <property type="project" value="TreeGrafter"/>
</dbReference>
<evidence type="ECO:0000256" key="6">
    <source>
        <dbReference type="ARBA" id="ARBA00023004"/>
    </source>
</evidence>
<dbReference type="SUPFAM" id="SSF51182">
    <property type="entry name" value="RmlC-like cupins"/>
    <property type="match status" value="1"/>
</dbReference>